<evidence type="ECO:0000313" key="1">
    <source>
        <dbReference type="EnsemblMetazoa" id="Aqu2.1.39986_001"/>
    </source>
</evidence>
<name>A0A1X7VI18_AMPQE</name>
<dbReference type="InParanoid" id="A0A1X7VI18"/>
<proteinExistence type="predicted"/>
<protein>
    <submittedName>
        <fullName evidence="1">Uncharacterized protein</fullName>
    </submittedName>
</protein>
<reference evidence="1" key="1">
    <citation type="submission" date="2017-05" db="UniProtKB">
        <authorList>
            <consortium name="EnsemblMetazoa"/>
        </authorList>
    </citation>
    <scope>IDENTIFICATION</scope>
</reference>
<organism evidence="1">
    <name type="scientific">Amphimedon queenslandica</name>
    <name type="common">Sponge</name>
    <dbReference type="NCBI Taxonomy" id="400682"/>
    <lineage>
        <taxon>Eukaryota</taxon>
        <taxon>Metazoa</taxon>
        <taxon>Porifera</taxon>
        <taxon>Demospongiae</taxon>
        <taxon>Heteroscleromorpha</taxon>
        <taxon>Haplosclerida</taxon>
        <taxon>Niphatidae</taxon>
        <taxon>Amphimedon</taxon>
    </lineage>
</organism>
<dbReference type="EnsemblMetazoa" id="Aqu2.1.39986_001">
    <property type="protein sequence ID" value="Aqu2.1.39986_001"/>
    <property type="gene ID" value="Aqu2.1.39986"/>
</dbReference>
<sequence length="12" mass="1470">MYMSQFNVHVTI</sequence>
<accession>A0A1X7VI18</accession>